<comment type="caution">
    <text evidence="1">The sequence shown here is derived from an EMBL/GenBank/DDBJ whole genome shotgun (WGS) entry which is preliminary data.</text>
</comment>
<dbReference type="Proteomes" id="UP000649573">
    <property type="component" value="Unassembled WGS sequence"/>
</dbReference>
<reference evidence="2" key="1">
    <citation type="journal article" date="2019" name="Int. J. Syst. Evol. Microbiol.">
        <title>The Global Catalogue of Microorganisms (GCM) 10K type strain sequencing project: providing services to taxonomists for standard genome sequencing and annotation.</title>
        <authorList>
            <consortium name="The Broad Institute Genomics Platform"/>
            <consortium name="The Broad Institute Genome Sequencing Center for Infectious Disease"/>
            <person name="Wu L."/>
            <person name="Ma J."/>
        </authorList>
    </citation>
    <scope>NUCLEOTIDE SEQUENCE [LARGE SCALE GENOMIC DNA]</scope>
    <source>
        <strain evidence="2">JCM 3296</strain>
    </source>
</reference>
<name>A0ABQ2UN55_9PSEU</name>
<gene>
    <name evidence="1" type="ORF">GCM10010178_42830</name>
</gene>
<dbReference type="RefSeq" id="WP_189255476.1">
    <property type="nucleotide sequence ID" value="NZ_BMRE01000018.1"/>
</dbReference>
<organism evidence="1 2">
    <name type="scientific">Lentzea flava</name>
    <dbReference type="NCBI Taxonomy" id="103732"/>
    <lineage>
        <taxon>Bacteria</taxon>
        <taxon>Bacillati</taxon>
        <taxon>Actinomycetota</taxon>
        <taxon>Actinomycetes</taxon>
        <taxon>Pseudonocardiales</taxon>
        <taxon>Pseudonocardiaceae</taxon>
        <taxon>Lentzea</taxon>
    </lineage>
</organism>
<protein>
    <submittedName>
        <fullName evidence="1">Uncharacterized protein</fullName>
    </submittedName>
</protein>
<sequence length="126" mass="14422">MISTVTRWTEEQMEIFFQQYVTTALWSSLDDDGEPLDAVFSVDDFERESEQSLWEDCHDFVVSNWPDLSRLDPGQCGHDFWLSRNGHGTGFWDRGNGAIGDRLHAAAKVYGSVHLWADDNGWVHAE</sequence>
<keyword evidence="2" id="KW-1185">Reference proteome</keyword>
<evidence type="ECO:0000313" key="2">
    <source>
        <dbReference type="Proteomes" id="UP000649573"/>
    </source>
</evidence>
<dbReference type="EMBL" id="BMRE01000018">
    <property type="protein sequence ID" value="GGU45795.1"/>
    <property type="molecule type" value="Genomic_DNA"/>
</dbReference>
<evidence type="ECO:0000313" key="1">
    <source>
        <dbReference type="EMBL" id="GGU45795.1"/>
    </source>
</evidence>
<accession>A0ABQ2UN55</accession>
<proteinExistence type="predicted"/>